<feature type="domain" description="TRPM SLOG" evidence="2">
    <location>
        <begin position="147"/>
        <end position="250"/>
    </location>
</feature>
<feature type="region of interest" description="Disordered" evidence="1">
    <location>
        <begin position="517"/>
        <end position="538"/>
    </location>
</feature>
<accession>A0A814FCS4</accession>
<feature type="compositionally biased region" description="Low complexity" evidence="1">
    <location>
        <begin position="517"/>
        <end position="527"/>
    </location>
</feature>
<sequence length="825" mass="95309">MKRLSYRLEQTKKVNDYGQIHFAKNDRKSWYVRFPFFLPPKDKKSDKSNAPQQTSLQRGQSNQEDSEDDSYEEHIKTEDHENEKERTLSLKSDHNDDGTTDPQSTQTNKNSAAHQVCNLPKREKLLSTNNNEDDVAEKNTIVFEAPEIVDFMRTAWNLPSPELIISVTGGAKLFEIISPNEHQQFQQDLVQAATATNAWVFTGGTHTGVMKEVGDAYDKFRYKNTKKASQIPYIGIASWYATTDYKQLKQNPPLEDKNKSTQLAIDQTRFNKKIKKKAEDRVRLYRTRKPSDKEKPETYPLDHNHTHFLLLEDEFAYLIPIVQILVQGGPSSILTVCESIGRKTPVIVIEGSGRAADFIAEEYQYLYGNDENRFRNKYNIAKDNEKLAKKYKRFRNYVVGGDKKPKLDDAIMKAQLNEAWYTSGKFDQRTQLRLAVAWNKYDLVTKDTLKDRDLDDALVNALRRYSVNFVDIFIERNASFERLQRLFNITSFYIDLYHKERQEQLHLPDDLYNKISSSVSSNSGPQSEQHKHTQKNDGIIGKEMKETYYKTYLGKKYDPYKPKPQEIDYDLTLDDAYGFLNHKHKKDFGFNGMLTFSCNDAIRHNGHVTSISINFCDLLNMPLGNSPSKDRPSILLYIISPTRDENEFVITHQYSLPNEMITELLSSERKSPFSDEDLTGIRTVQIQESTLYLEVGQFLAIGFDEYFRRPFHVKGSDSYYIDMNTANNQLKTGEAQLFIKQSIYCAAFKFTIKPAISFIPDLLLWSLFSDRPSLTTCLCSHSENTIVATLLANKIYRFAAELVTEGDKIEEYLQEAKYDLLLLLV</sequence>
<feature type="domain" description="TRPM SLOG" evidence="2">
    <location>
        <begin position="318"/>
        <end position="371"/>
    </location>
</feature>
<dbReference type="Proteomes" id="UP000663832">
    <property type="component" value="Unassembled WGS sequence"/>
</dbReference>
<feature type="region of interest" description="Disordered" evidence="1">
    <location>
        <begin position="39"/>
        <end position="116"/>
    </location>
</feature>
<keyword evidence="5" id="KW-1185">Reference proteome</keyword>
<evidence type="ECO:0000259" key="2">
    <source>
        <dbReference type="Pfam" id="PF18139"/>
    </source>
</evidence>
<dbReference type="AlphaFoldDB" id="A0A814FCS4"/>
<dbReference type="EMBL" id="CAJNOM010000554">
    <property type="protein sequence ID" value="CAF1497844.1"/>
    <property type="molecule type" value="Genomic_DNA"/>
</dbReference>
<protein>
    <recommendedName>
        <fullName evidence="2">TRPM SLOG domain-containing protein</fullName>
    </recommendedName>
</protein>
<name>A0A814FCS4_9BILA</name>
<organism evidence="3 6">
    <name type="scientific">Adineta steineri</name>
    <dbReference type="NCBI Taxonomy" id="433720"/>
    <lineage>
        <taxon>Eukaryota</taxon>
        <taxon>Metazoa</taxon>
        <taxon>Spiralia</taxon>
        <taxon>Gnathifera</taxon>
        <taxon>Rotifera</taxon>
        <taxon>Eurotatoria</taxon>
        <taxon>Bdelloidea</taxon>
        <taxon>Adinetida</taxon>
        <taxon>Adinetidae</taxon>
        <taxon>Adineta</taxon>
    </lineage>
</organism>
<proteinExistence type="predicted"/>
<dbReference type="EMBL" id="CAJNOI010000065">
    <property type="protein sequence ID" value="CAF0983330.1"/>
    <property type="molecule type" value="Genomic_DNA"/>
</dbReference>
<evidence type="ECO:0000313" key="3">
    <source>
        <dbReference type="EMBL" id="CAF0983330.1"/>
    </source>
</evidence>
<feature type="compositionally biased region" description="Polar residues" evidence="1">
    <location>
        <begin position="48"/>
        <end position="63"/>
    </location>
</feature>
<dbReference type="PANTHER" id="PTHR13800">
    <property type="entry name" value="TRANSIENT RECEPTOR POTENTIAL CATION CHANNEL, SUBFAMILY M, MEMBER 6"/>
    <property type="match status" value="1"/>
</dbReference>
<dbReference type="Proteomes" id="UP000663877">
    <property type="component" value="Unassembled WGS sequence"/>
</dbReference>
<gene>
    <name evidence="3" type="ORF">BJG266_LOCUS14992</name>
    <name evidence="4" type="ORF">QVE165_LOCUS43302</name>
</gene>
<feature type="compositionally biased region" description="Basic and acidic residues" evidence="1">
    <location>
        <begin position="528"/>
        <end position="538"/>
    </location>
</feature>
<dbReference type="GO" id="GO:0099604">
    <property type="term" value="F:ligand-gated calcium channel activity"/>
    <property type="evidence" value="ECO:0007669"/>
    <property type="project" value="TreeGrafter"/>
</dbReference>
<dbReference type="InterPro" id="IPR050927">
    <property type="entry name" value="TRPM"/>
</dbReference>
<dbReference type="Pfam" id="PF18139">
    <property type="entry name" value="LSDAT_euk"/>
    <property type="match status" value="2"/>
</dbReference>
<evidence type="ECO:0000313" key="4">
    <source>
        <dbReference type="EMBL" id="CAF1497844.1"/>
    </source>
</evidence>
<dbReference type="PANTHER" id="PTHR13800:SF12">
    <property type="entry name" value="TRANSIENT RECEPTOR POTENTIAL CATION CHANNEL SUBFAMILY M MEMBER-LIKE 2"/>
    <property type="match status" value="1"/>
</dbReference>
<comment type="caution">
    <text evidence="3">The sequence shown here is derived from an EMBL/GenBank/DDBJ whole genome shotgun (WGS) entry which is preliminary data.</text>
</comment>
<dbReference type="InterPro" id="IPR041491">
    <property type="entry name" value="TRPM_SLOG"/>
</dbReference>
<feature type="compositionally biased region" description="Polar residues" evidence="1">
    <location>
        <begin position="100"/>
        <end position="113"/>
    </location>
</feature>
<evidence type="ECO:0000256" key="1">
    <source>
        <dbReference type="SAM" id="MobiDB-lite"/>
    </source>
</evidence>
<dbReference type="GO" id="GO:0005886">
    <property type="term" value="C:plasma membrane"/>
    <property type="evidence" value="ECO:0007669"/>
    <property type="project" value="TreeGrafter"/>
</dbReference>
<feature type="compositionally biased region" description="Basic and acidic residues" evidence="1">
    <location>
        <begin position="72"/>
        <end position="97"/>
    </location>
</feature>
<evidence type="ECO:0000313" key="5">
    <source>
        <dbReference type="Proteomes" id="UP000663832"/>
    </source>
</evidence>
<dbReference type="OrthoDB" id="310870at2759"/>
<evidence type="ECO:0000313" key="6">
    <source>
        <dbReference type="Proteomes" id="UP000663877"/>
    </source>
</evidence>
<reference evidence="3" key="1">
    <citation type="submission" date="2021-02" db="EMBL/GenBank/DDBJ databases">
        <authorList>
            <person name="Nowell W R."/>
        </authorList>
    </citation>
    <scope>NUCLEOTIDE SEQUENCE</scope>
</reference>